<dbReference type="AlphaFoldDB" id="A0A6G4WFV4"/>
<organism evidence="2 3">
    <name type="scientific">Allomesorhizobium camelthorni</name>
    <dbReference type="NCBI Taxonomy" id="475069"/>
    <lineage>
        <taxon>Bacteria</taxon>
        <taxon>Pseudomonadati</taxon>
        <taxon>Pseudomonadota</taxon>
        <taxon>Alphaproteobacteria</taxon>
        <taxon>Hyphomicrobiales</taxon>
        <taxon>Phyllobacteriaceae</taxon>
        <taxon>Allomesorhizobium</taxon>
    </lineage>
</organism>
<feature type="region of interest" description="Disordered" evidence="1">
    <location>
        <begin position="440"/>
        <end position="469"/>
    </location>
</feature>
<gene>
    <name evidence="2" type="ORF">G6N73_20305</name>
</gene>
<sequence length="584" mass="65139">MPARRIPIGTADKRKVYLDAKRRSYHLHVVGGSGQGKSKFLEHCIREDILAGHGVCLIDPHGSLYDDVVEWCAAVRADRFRTIHLFDPGQANWRFRFNPLFVHPGEKPIHRRDNVVTALAQVWGGEESTSTPAIRTTLQAVLAVLISHGYSLSEAFYLTSTADPYGIVERLTRHHNNPILEEIWDGYNFKRIQAPREHISEFAGVRRRLSEIMGDEEFRETFAAYDEPIDFRRCMDNNEVVLVNLSAEVMGDDPARAFGALLVRELFYSARRRNIEQAALNPFYLYVDECAGFLTDDIAKLLAQTRKFGLHAVLAHQWLDQLRDASDAIYAGVMATQNKVVFGGLSDADAVVIADELFRTEYDLEIPVEALRKPGVIGYRRTWLDNWSEGTSEGDTDSWTESQGESESDTSLESASQSSSQLFDQYGFPLGGYTAGVATGTSSSSGSGQVTTASQGGARTSTRSSSYGTSEALEPIMEMQTTSVHSLDNVRHMAVKRLRSVPPQNAVVKASERATFDIATFNVRKPAIHPIDVERFKERVLTASPYTVPRLQAKQIMDTKLVELKRAVPIQVSDSSKEDDGRSW</sequence>
<dbReference type="RefSeq" id="WP_165030880.1">
    <property type="nucleotide sequence ID" value="NZ_JAAKZF010000032.1"/>
</dbReference>
<name>A0A6G4WFV4_9HYPH</name>
<protein>
    <recommendedName>
        <fullName evidence="4">Type IV secretory system conjugative DNA transfer family protein</fullName>
    </recommendedName>
</protein>
<dbReference type="InterPro" id="IPR027417">
    <property type="entry name" value="P-loop_NTPase"/>
</dbReference>
<comment type="caution">
    <text evidence="2">The sequence shown here is derived from an EMBL/GenBank/DDBJ whole genome shotgun (WGS) entry which is preliminary data.</text>
</comment>
<evidence type="ECO:0000313" key="2">
    <source>
        <dbReference type="EMBL" id="NGO53474.1"/>
    </source>
</evidence>
<accession>A0A6G4WFV4</accession>
<feature type="compositionally biased region" description="Acidic residues" evidence="1">
    <location>
        <begin position="392"/>
        <end position="410"/>
    </location>
</feature>
<evidence type="ECO:0000313" key="3">
    <source>
        <dbReference type="Proteomes" id="UP001642900"/>
    </source>
</evidence>
<dbReference type="InterPro" id="IPR051162">
    <property type="entry name" value="T4SS_component"/>
</dbReference>
<evidence type="ECO:0008006" key="4">
    <source>
        <dbReference type="Google" id="ProtNLM"/>
    </source>
</evidence>
<dbReference type="EMBL" id="JAAKZF010000032">
    <property type="protein sequence ID" value="NGO53474.1"/>
    <property type="molecule type" value="Genomic_DNA"/>
</dbReference>
<dbReference type="Gene3D" id="3.40.50.300">
    <property type="entry name" value="P-loop containing nucleotide triphosphate hydrolases"/>
    <property type="match status" value="2"/>
</dbReference>
<dbReference type="PANTHER" id="PTHR30121:SF6">
    <property type="entry name" value="SLR6007 PROTEIN"/>
    <property type="match status" value="1"/>
</dbReference>
<evidence type="ECO:0000256" key="1">
    <source>
        <dbReference type="SAM" id="MobiDB-lite"/>
    </source>
</evidence>
<keyword evidence="3" id="KW-1185">Reference proteome</keyword>
<dbReference type="PANTHER" id="PTHR30121">
    <property type="entry name" value="UNCHARACTERIZED PROTEIN YJGR-RELATED"/>
    <property type="match status" value="1"/>
</dbReference>
<dbReference type="SUPFAM" id="SSF52540">
    <property type="entry name" value="P-loop containing nucleoside triphosphate hydrolases"/>
    <property type="match status" value="1"/>
</dbReference>
<reference evidence="2 3" key="1">
    <citation type="submission" date="2020-02" db="EMBL/GenBank/DDBJ databases">
        <title>Genome sequence of strain CCNWXJ40-4.</title>
        <authorList>
            <person name="Gao J."/>
            <person name="Sun J."/>
        </authorList>
    </citation>
    <scope>NUCLEOTIDE SEQUENCE [LARGE SCALE GENOMIC DNA]</scope>
    <source>
        <strain evidence="2 3">CCNWXJ 40-4</strain>
    </source>
</reference>
<proteinExistence type="predicted"/>
<feature type="region of interest" description="Disordered" evidence="1">
    <location>
        <begin position="389"/>
        <end position="416"/>
    </location>
</feature>
<dbReference type="CDD" id="cd01127">
    <property type="entry name" value="TrwB_TraG_TraD_VirD4"/>
    <property type="match status" value="1"/>
</dbReference>
<dbReference type="Proteomes" id="UP001642900">
    <property type="component" value="Unassembled WGS sequence"/>
</dbReference>